<accession>A0A5A7NQU7</accession>
<comment type="catalytic activity">
    <reaction evidence="4">
        <text>a (3S)-3-hydroxyacyl-CoA = a (2E)-enoyl-CoA + H2O</text>
        <dbReference type="Rhea" id="RHEA:16105"/>
        <dbReference type="ChEBI" id="CHEBI:15377"/>
        <dbReference type="ChEBI" id="CHEBI:57318"/>
        <dbReference type="ChEBI" id="CHEBI:58856"/>
        <dbReference type="EC" id="4.2.1.17"/>
    </reaction>
</comment>
<reference evidence="7 8" key="1">
    <citation type="submission" date="2019-09" db="EMBL/GenBank/DDBJ databases">
        <title>Arthrobacter zafarii sp. nov., a moderately thermotolerant and halotolerant actinobacterium isolated from Cholistan desert soil of Pakistan.</title>
        <authorList>
            <person name="Amin A."/>
            <person name="Ahmed I."/>
            <person name="Khalid N."/>
            <person name="Schumann P."/>
            <person name="Busse H.J."/>
            <person name="Khan I.U."/>
            <person name="Li S."/>
            <person name="Li W.J."/>
        </authorList>
    </citation>
    <scope>NUCLEOTIDE SEQUENCE [LARGE SCALE GENOMIC DNA]</scope>
    <source>
        <strain evidence="7 8">NCCP-1664</strain>
    </source>
</reference>
<evidence type="ECO:0000256" key="2">
    <source>
        <dbReference type="ARBA" id="ARBA00012076"/>
    </source>
</evidence>
<name>A0A5A7NQU7_9MICC</name>
<evidence type="ECO:0000313" key="8">
    <source>
        <dbReference type="Proteomes" id="UP000325307"/>
    </source>
</evidence>
<evidence type="ECO:0000256" key="4">
    <source>
        <dbReference type="ARBA" id="ARBA00023709"/>
    </source>
</evidence>
<dbReference type="Gene3D" id="3.90.226.10">
    <property type="entry name" value="2-enoyl-CoA Hydratase, Chain A, domain 1"/>
    <property type="match status" value="1"/>
</dbReference>
<protein>
    <recommendedName>
        <fullName evidence="2">enoyl-CoA hydratase</fullName>
        <ecNumber evidence="2">4.2.1.17</ecNumber>
    </recommendedName>
</protein>
<dbReference type="PROSITE" id="PS00166">
    <property type="entry name" value="ENOYL_COA_HYDRATASE"/>
    <property type="match status" value="1"/>
</dbReference>
<dbReference type="Gene3D" id="1.10.12.10">
    <property type="entry name" value="Lyase 2-enoyl-coa Hydratase, Chain A, domain 2"/>
    <property type="match status" value="1"/>
</dbReference>
<evidence type="ECO:0000313" key="7">
    <source>
        <dbReference type="EMBL" id="GER22916.1"/>
    </source>
</evidence>
<dbReference type="Proteomes" id="UP000325307">
    <property type="component" value="Unassembled WGS sequence"/>
</dbReference>
<dbReference type="AlphaFoldDB" id="A0A5A7NQU7"/>
<keyword evidence="8" id="KW-1185">Reference proteome</keyword>
<dbReference type="EC" id="4.2.1.17" evidence="2"/>
<dbReference type="Pfam" id="PF00378">
    <property type="entry name" value="ECH_1"/>
    <property type="match status" value="1"/>
</dbReference>
<evidence type="ECO:0000256" key="6">
    <source>
        <dbReference type="RuleBase" id="RU003707"/>
    </source>
</evidence>
<gene>
    <name evidence="7" type="ORF">NCCP1664_14130</name>
</gene>
<evidence type="ECO:0000256" key="3">
    <source>
        <dbReference type="ARBA" id="ARBA00023239"/>
    </source>
</evidence>
<evidence type="ECO:0000256" key="5">
    <source>
        <dbReference type="ARBA" id="ARBA00023717"/>
    </source>
</evidence>
<comment type="catalytic activity">
    <reaction evidence="5">
        <text>a 4-saturated-(3S)-3-hydroxyacyl-CoA = a (3E)-enoyl-CoA + H2O</text>
        <dbReference type="Rhea" id="RHEA:20724"/>
        <dbReference type="ChEBI" id="CHEBI:15377"/>
        <dbReference type="ChEBI" id="CHEBI:58521"/>
        <dbReference type="ChEBI" id="CHEBI:137480"/>
        <dbReference type="EC" id="4.2.1.17"/>
    </reaction>
</comment>
<proteinExistence type="inferred from homology"/>
<sequence>MLGAEDLPNRKGANMDWGTYKTLRVEQDGAVLLVTVDRPAALNALAGQVVEDLWELTGVLAGLDEGWPVRGVVLTGAGEKSFVAGADIVEMSAMDPDTAEVYGRRMQQVTLRLEALPVPVIAAVNGFALGGGCELAMACDFIYASANASFGQPEVALGLVPGFGGSVRLQRRVGIGMARELIYTGRRITAAEAHRIGLVNAVFADVPSLLEGARATVAEIAGKAPTAVANAKRALNAIADLGVEDGLDEEVRSFREAFGTEDSVVGRKAFVEKRAPVFPGR</sequence>
<evidence type="ECO:0000256" key="1">
    <source>
        <dbReference type="ARBA" id="ARBA00005254"/>
    </source>
</evidence>
<organism evidence="7 8">
    <name type="scientific">Zafaria cholistanensis</name>
    <dbReference type="NCBI Taxonomy" id="1682741"/>
    <lineage>
        <taxon>Bacteria</taxon>
        <taxon>Bacillati</taxon>
        <taxon>Actinomycetota</taxon>
        <taxon>Actinomycetes</taxon>
        <taxon>Micrococcales</taxon>
        <taxon>Micrococcaceae</taxon>
        <taxon>Zafaria</taxon>
    </lineage>
</organism>
<dbReference type="InterPro" id="IPR029045">
    <property type="entry name" value="ClpP/crotonase-like_dom_sf"/>
</dbReference>
<dbReference type="SUPFAM" id="SSF52096">
    <property type="entry name" value="ClpP/crotonase"/>
    <property type="match status" value="1"/>
</dbReference>
<comment type="caution">
    <text evidence="7">The sequence shown here is derived from an EMBL/GenBank/DDBJ whole genome shotgun (WGS) entry which is preliminary data.</text>
</comment>
<dbReference type="InterPro" id="IPR018376">
    <property type="entry name" value="Enoyl-CoA_hyd/isom_CS"/>
</dbReference>
<dbReference type="GO" id="GO:0004300">
    <property type="term" value="F:enoyl-CoA hydratase activity"/>
    <property type="evidence" value="ECO:0007669"/>
    <property type="project" value="UniProtKB-EC"/>
</dbReference>
<comment type="similarity">
    <text evidence="1 6">Belongs to the enoyl-CoA hydratase/isomerase family.</text>
</comment>
<dbReference type="FunFam" id="3.90.226.10:FF:000009">
    <property type="entry name" value="Carnitinyl-CoA dehydratase"/>
    <property type="match status" value="1"/>
</dbReference>
<dbReference type="InterPro" id="IPR014748">
    <property type="entry name" value="Enoyl-CoA_hydra_C"/>
</dbReference>
<dbReference type="PANTHER" id="PTHR11941:SF54">
    <property type="entry name" value="ENOYL-COA HYDRATASE, MITOCHONDRIAL"/>
    <property type="match status" value="1"/>
</dbReference>
<dbReference type="EMBL" id="BKDJ01000006">
    <property type="protein sequence ID" value="GER22916.1"/>
    <property type="molecule type" value="Genomic_DNA"/>
</dbReference>
<dbReference type="InterPro" id="IPR001753">
    <property type="entry name" value="Enoyl-CoA_hydra/iso"/>
</dbReference>
<dbReference type="CDD" id="cd06558">
    <property type="entry name" value="crotonase-like"/>
    <property type="match status" value="1"/>
</dbReference>
<dbReference type="PANTHER" id="PTHR11941">
    <property type="entry name" value="ENOYL-COA HYDRATASE-RELATED"/>
    <property type="match status" value="1"/>
</dbReference>
<dbReference type="GO" id="GO:0006635">
    <property type="term" value="P:fatty acid beta-oxidation"/>
    <property type="evidence" value="ECO:0007669"/>
    <property type="project" value="TreeGrafter"/>
</dbReference>
<keyword evidence="3" id="KW-0456">Lyase</keyword>